<dbReference type="GeneID" id="54454852"/>
<dbReference type="Proteomes" id="UP000504636">
    <property type="component" value="Unplaced"/>
</dbReference>
<sequence>MARKYGVFIKFIKALAKTQALVVIASRRSEKWLGAATVPHRLSGLRTVPGTQVVYGILTSAQQLMNIGDYKSEEDFQYLEQIVNLTYGNPLAIRLLAQDGLCLLKSPKEYYFDMLSGKHVMLNRWEARRTESLRSVMQLDEIADELMPKRLGDGFTPAVFACFQQVLPVNDLGKYVQLWSMATQKFMGNTPQQKAKATLEMLENSGMDMDDMSENMKNMVLLMRLVASSSEEEVPKPKADLASIIIAYEEIDFPEVPMVSEILESGCTRFVSMLEEAGFLEKLPANTATIEGDQGRKDRGSMALHPLIPILMRAQPGYEENALRIAESIKQGFVHYYCYRTKQWPWSKIYYSPTWTQPREELHTEFGNFAAATLIGLQSDTSDSLQLMCLFRLVSVIQRGVLKDPGRLRIVAVLWELALTRILKEVDTLKIEAKEKPSNLLASLESLIGGLTSWTQPTPEPRSEEEETAEMAIFVLRGIAMNLAANLGGHFHRLHSPEAAKFIKVAQSIIDDARAHLPASIPPEQKEKMKRAFQHCEFGIRLVLNPPSNERAKSEVFKERMAYQRLILADEGSEEYPENQKSWEDIPVEILSLSAPFGHMIPIYRDIRAAIKRKDWKEAERVVDEAFVMELNDASNDIINKAGLLQIRSEIAQGQGQWKNALEHLQEAWRLQDGVSGGYLSEEEQKERTRMVEQLKRRGGEVG</sequence>
<dbReference type="OrthoDB" id="5380793at2759"/>
<keyword evidence="2" id="KW-1185">Reference proteome</keyword>
<name>A0A6A6YN10_9PEZI</name>
<organism evidence="1">
    <name type="scientific">Mytilinidion resinicola</name>
    <dbReference type="NCBI Taxonomy" id="574789"/>
    <lineage>
        <taxon>Eukaryota</taxon>
        <taxon>Fungi</taxon>
        <taxon>Dikarya</taxon>
        <taxon>Ascomycota</taxon>
        <taxon>Pezizomycotina</taxon>
        <taxon>Dothideomycetes</taxon>
        <taxon>Pleosporomycetidae</taxon>
        <taxon>Mytilinidiales</taxon>
        <taxon>Mytilinidiaceae</taxon>
        <taxon>Mytilinidion</taxon>
    </lineage>
</organism>
<reference evidence="1 3" key="1">
    <citation type="journal article" date="2020" name="Stud. Mycol.">
        <title>101 Dothideomycetes genomes: a test case for predicting lifestyles and emergence of pathogens.</title>
        <authorList>
            <person name="Haridas S."/>
            <person name="Albert R."/>
            <person name="Binder M."/>
            <person name="Bloem J."/>
            <person name="Labutti K."/>
            <person name="Salamov A."/>
            <person name="Andreopoulos B."/>
            <person name="Baker S."/>
            <person name="Barry K."/>
            <person name="Bills G."/>
            <person name="Bluhm B."/>
            <person name="Cannon C."/>
            <person name="Castanera R."/>
            <person name="Culley D."/>
            <person name="Daum C."/>
            <person name="Ezra D."/>
            <person name="Gonzalez J."/>
            <person name="Henrissat B."/>
            <person name="Kuo A."/>
            <person name="Liang C."/>
            <person name="Lipzen A."/>
            <person name="Lutzoni F."/>
            <person name="Magnuson J."/>
            <person name="Mondo S."/>
            <person name="Nolan M."/>
            <person name="Ohm R."/>
            <person name="Pangilinan J."/>
            <person name="Park H.-J."/>
            <person name="Ramirez L."/>
            <person name="Alfaro M."/>
            <person name="Sun H."/>
            <person name="Tritt A."/>
            <person name="Yoshinaga Y."/>
            <person name="Zwiers L.-H."/>
            <person name="Turgeon B."/>
            <person name="Goodwin S."/>
            <person name="Spatafora J."/>
            <person name="Crous P."/>
            <person name="Grigoriev I."/>
        </authorList>
    </citation>
    <scope>NUCLEOTIDE SEQUENCE</scope>
    <source>
        <strain evidence="1 3">CBS 304.34</strain>
    </source>
</reference>
<reference evidence="3" key="2">
    <citation type="submission" date="2020-04" db="EMBL/GenBank/DDBJ databases">
        <authorList>
            <consortium name="NCBI Genome Project"/>
        </authorList>
    </citation>
    <scope>NUCLEOTIDE SEQUENCE</scope>
    <source>
        <strain evidence="3">CBS 304.34</strain>
    </source>
</reference>
<dbReference type="EMBL" id="MU003701">
    <property type="protein sequence ID" value="KAF2809355.1"/>
    <property type="molecule type" value="Genomic_DNA"/>
</dbReference>
<proteinExistence type="predicted"/>
<evidence type="ECO:0000313" key="2">
    <source>
        <dbReference type="Proteomes" id="UP000504636"/>
    </source>
</evidence>
<evidence type="ECO:0008006" key="4">
    <source>
        <dbReference type="Google" id="ProtNLM"/>
    </source>
</evidence>
<reference evidence="3" key="3">
    <citation type="submission" date="2025-04" db="UniProtKB">
        <authorList>
            <consortium name="RefSeq"/>
        </authorList>
    </citation>
    <scope>IDENTIFICATION</scope>
    <source>
        <strain evidence="3">CBS 304.34</strain>
    </source>
</reference>
<dbReference type="AlphaFoldDB" id="A0A6A6YN10"/>
<evidence type="ECO:0000313" key="1">
    <source>
        <dbReference type="EMBL" id="KAF2809355.1"/>
    </source>
</evidence>
<evidence type="ECO:0000313" key="3">
    <source>
        <dbReference type="RefSeq" id="XP_033576319.1"/>
    </source>
</evidence>
<accession>A0A6A6YN10</accession>
<gene>
    <name evidence="1 3" type="ORF">BDZ99DRAFT_27724</name>
</gene>
<dbReference type="RefSeq" id="XP_033576319.1">
    <property type="nucleotide sequence ID" value="XM_033713959.1"/>
</dbReference>
<protein>
    <recommendedName>
        <fullName evidence="4">TPR-like protein</fullName>
    </recommendedName>
</protein>